<feature type="transmembrane region" description="Helical" evidence="5">
    <location>
        <begin position="453"/>
        <end position="474"/>
    </location>
</feature>
<dbReference type="PIRSF" id="PIRSF006060">
    <property type="entry name" value="AA_transporter"/>
    <property type="match status" value="1"/>
</dbReference>
<comment type="subcellular location">
    <subcellularLocation>
        <location evidence="1">Membrane</location>
        <topology evidence="1">Multi-pass membrane protein</topology>
    </subcellularLocation>
</comment>
<protein>
    <submittedName>
        <fullName evidence="7">Serine/threonine exchanger SteT</fullName>
    </submittedName>
</protein>
<dbReference type="RefSeq" id="WP_129621706.1">
    <property type="nucleotide sequence ID" value="NZ_LR214972.1"/>
</dbReference>
<dbReference type="Gene3D" id="1.20.1740.10">
    <property type="entry name" value="Amino acid/polyamine transporter I"/>
    <property type="match status" value="1"/>
</dbReference>
<keyword evidence="2 5" id="KW-0812">Transmembrane</keyword>
<feature type="transmembrane region" description="Helical" evidence="5">
    <location>
        <begin position="161"/>
        <end position="183"/>
    </location>
</feature>
<organism evidence="7 8">
    <name type="scientific">Mycoplasmopsis bovirhinis</name>
    <dbReference type="NCBI Taxonomy" id="29553"/>
    <lineage>
        <taxon>Bacteria</taxon>
        <taxon>Bacillati</taxon>
        <taxon>Mycoplasmatota</taxon>
        <taxon>Mycoplasmoidales</taxon>
        <taxon>Metamycoplasmataceae</taxon>
        <taxon>Mycoplasmopsis</taxon>
    </lineage>
</organism>
<dbReference type="PANTHER" id="PTHR11785">
    <property type="entry name" value="AMINO ACID TRANSPORTER"/>
    <property type="match status" value="1"/>
</dbReference>
<dbReference type="InterPro" id="IPR050598">
    <property type="entry name" value="AminoAcid_Transporter"/>
</dbReference>
<evidence type="ECO:0000256" key="1">
    <source>
        <dbReference type="ARBA" id="ARBA00004141"/>
    </source>
</evidence>
<accession>A0A449AET6</accession>
<feature type="transmembrane region" description="Helical" evidence="5">
    <location>
        <begin position="335"/>
        <end position="354"/>
    </location>
</feature>
<evidence type="ECO:0000313" key="7">
    <source>
        <dbReference type="EMBL" id="VEU63498.1"/>
    </source>
</evidence>
<feature type="transmembrane region" description="Helical" evidence="5">
    <location>
        <begin position="97"/>
        <end position="121"/>
    </location>
</feature>
<dbReference type="GO" id="GO:0015179">
    <property type="term" value="F:L-amino acid transmembrane transporter activity"/>
    <property type="evidence" value="ECO:0007669"/>
    <property type="project" value="TreeGrafter"/>
</dbReference>
<proteinExistence type="predicted"/>
<dbReference type="PANTHER" id="PTHR11785:SF512">
    <property type="entry name" value="SOBREMESA, ISOFORM B"/>
    <property type="match status" value="1"/>
</dbReference>
<dbReference type="InterPro" id="IPR004841">
    <property type="entry name" value="AA-permease/SLC12A_dom"/>
</dbReference>
<evidence type="ECO:0000256" key="4">
    <source>
        <dbReference type="ARBA" id="ARBA00023136"/>
    </source>
</evidence>
<keyword evidence="3 5" id="KW-1133">Transmembrane helix</keyword>
<evidence type="ECO:0000256" key="2">
    <source>
        <dbReference type="ARBA" id="ARBA00022692"/>
    </source>
</evidence>
<feature type="transmembrane region" description="Helical" evidence="5">
    <location>
        <begin position="133"/>
        <end position="154"/>
    </location>
</feature>
<feature type="transmembrane region" description="Helical" evidence="5">
    <location>
        <begin position="360"/>
        <end position="380"/>
    </location>
</feature>
<keyword evidence="8" id="KW-1185">Reference proteome</keyword>
<dbReference type="OrthoDB" id="384581at2"/>
<gene>
    <name evidence="7" type="primary">steT</name>
    <name evidence="7" type="ORF">NCTC10118_00524</name>
</gene>
<name>A0A449AET6_9BACT</name>
<keyword evidence="4 5" id="KW-0472">Membrane</keyword>
<reference evidence="7 8" key="1">
    <citation type="submission" date="2019-01" db="EMBL/GenBank/DDBJ databases">
        <authorList>
            <consortium name="Pathogen Informatics"/>
        </authorList>
    </citation>
    <scope>NUCLEOTIDE SEQUENCE [LARGE SCALE GENOMIC DNA]</scope>
    <source>
        <strain evidence="7 8">NCTC10118</strain>
    </source>
</reference>
<feature type="transmembrane region" description="Helical" evidence="5">
    <location>
        <begin position="282"/>
        <end position="306"/>
    </location>
</feature>
<feature type="transmembrane region" description="Helical" evidence="5">
    <location>
        <begin position="40"/>
        <end position="62"/>
    </location>
</feature>
<feature type="transmembrane region" description="Helical" evidence="5">
    <location>
        <begin position="240"/>
        <end position="262"/>
    </location>
</feature>
<dbReference type="Pfam" id="PF00324">
    <property type="entry name" value="AA_permease"/>
    <property type="match status" value="1"/>
</dbReference>
<dbReference type="Proteomes" id="UP000289952">
    <property type="component" value="Chromosome"/>
</dbReference>
<feature type="transmembrane region" description="Helical" evidence="5">
    <location>
        <begin position="7"/>
        <end position="28"/>
    </location>
</feature>
<feature type="transmembrane region" description="Helical" evidence="5">
    <location>
        <begin position="400"/>
        <end position="423"/>
    </location>
</feature>
<feature type="domain" description="Amino acid permease/ SLC12A" evidence="6">
    <location>
        <begin position="15"/>
        <end position="479"/>
    </location>
</feature>
<sequence length="499" mass="55576">MSKEKKIGLVLSIAMIVGSVVGIGIFFKNGSISKAVDGDGVSWLFAWIIGGLISMAAAVSFAEIGSFKNGKLQGLSNWVYKITKNPKLAYHNSLGYAFFYWGILNTVLGIFASEALFYFFVLSDVISYKSITIATHIFVGLVITVFFLALNIWSYQAAGKFQFIITIIKFLPLFAALFIGIIFPNTHNNNGSNAILKNAFTLKGIIAALPAVLFAYDAFLVSSSISEKTKNPTKTVPKAILFAMIFVVVLYSLIAISSILHSAGNVHGLLSDSLPGKWKDNITMVVIFFIFLSALGVTNGISSAFVNELSMNVQNHFIFGSKALLKKFTLAKTNIIYIVIIHAFYFLTILVPSLALNTDILMDAISNFPTLFFFVIYGLLIFKYTLKRKEYNETKKINNYLFYISSVLAIAGILFVELSYLVFQFQNLASDRTNPSGWGVFWDNKKGSLIKNYVPILLYAIMLIFFISFPWINFKLEQKIFKRNIIQDFAASKMTAVTE</sequence>
<evidence type="ECO:0000313" key="8">
    <source>
        <dbReference type="Proteomes" id="UP000289952"/>
    </source>
</evidence>
<evidence type="ECO:0000259" key="6">
    <source>
        <dbReference type="Pfam" id="PF00324"/>
    </source>
</evidence>
<evidence type="ECO:0000256" key="3">
    <source>
        <dbReference type="ARBA" id="ARBA00022989"/>
    </source>
</evidence>
<feature type="transmembrane region" description="Helical" evidence="5">
    <location>
        <begin position="195"/>
        <end position="219"/>
    </location>
</feature>
<dbReference type="GO" id="GO:0016020">
    <property type="term" value="C:membrane"/>
    <property type="evidence" value="ECO:0007669"/>
    <property type="project" value="UniProtKB-SubCell"/>
</dbReference>
<dbReference type="AlphaFoldDB" id="A0A449AET6"/>
<dbReference type="EMBL" id="LR214972">
    <property type="protein sequence ID" value="VEU63498.1"/>
    <property type="molecule type" value="Genomic_DNA"/>
</dbReference>
<evidence type="ECO:0000256" key="5">
    <source>
        <dbReference type="SAM" id="Phobius"/>
    </source>
</evidence>